<dbReference type="InterPro" id="IPR016032">
    <property type="entry name" value="Sig_transdc_resp-reg_C-effctor"/>
</dbReference>
<feature type="transmembrane region" description="Helical" evidence="4">
    <location>
        <begin position="38"/>
        <end position="55"/>
    </location>
</feature>
<dbReference type="PANTHER" id="PTHR44688">
    <property type="entry name" value="DNA-BINDING TRANSCRIPTIONAL ACTIVATOR DEVR_DOSR"/>
    <property type="match status" value="1"/>
</dbReference>
<feature type="transmembrane region" description="Helical" evidence="4">
    <location>
        <begin position="209"/>
        <end position="229"/>
    </location>
</feature>
<keyword evidence="1" id="KW-0805">Transcription regulation</keyword>
<keyword evidence="2" id="KW-0238">DNA-binding</keyword>
<proteinExistence type="predicted"/>
<accession>A0A1I1EKC0</accession>
<keyword evidence="4" id="KW-0812">Transmembrane</keyword>
<dbReference type="GO" id="GO:0003677">
    <property type="term" value="F:DNA binding"/>
    <property type="evidence" value="ECO:0007669"/>
    <property type="project" value="UniProtKB-KW"/>
</dbReference>
<dbReference type="SMART" id="SM00421">
    <property type="entry name" value="HTH_LUXR"/>
    <property type="match status" value="1"/>
</dbReference>
<sequence>MTPSGRRLGDDLAALGAVSAVSTLVALGASRGLWLSNLHNAALAVTSALTGALLLSRRPGQREARQFLAIALVSAVVYAGRQVGLDGDGRAAAWWGWLGVWPTALVIAQTTLLVLCFPEGRFLSHRWRIVGITAATAAIISATLSALWPVEYATDAIVTPFPFTLQGYDAAATVWDKLAHPLYALLQVAWLVGLAARWRASDSAVRQQLLWLVVLVAGIVTVLFAGLAIGGTPTPGLLAVGALPLAVGWMLDRLSLAHVVELERAAGRLDALTPRENEVLDLMARGLSNQAISERLHLSIKTVEPAISSIFRKLGLDDDPASNRRVLAVVQYWRR</sequence>
<feature type="transmembrane region" description="Helical" evidence="4">
    <location>
        <begin position="67"/>
        <end position="83"/>
    </location>
</feature>
<feature type="transmembrane region" description="Helical" evidence="4">
    <location>
        <begin position="129"/>
        <end position="148"/>
    </location>
</feature>
<dbReference type="PROSITE" id="PS00622">
    <property type="entry name" value="HTH_LUXR_1"/>
    <property type="match status" value="1"/>
</dbReference>
<dbReference type="Proteomes" id="UP000198832">
    <property type="component" value="Unassembled WGS sequence"/>
</dbReference>
<keyword evidence="4" id="KW-1133">Transmembrane helix</keyword>
<evidence type="ECO:0000256" key="1">
    <source>
        <dbReference type="ARBA" id="ARBA00023015"/>
    </source>
</evidence>
<evidence type="ECO:0000313" key="7">
    <source>
        <dbReference type="Proteomes" id="UP000198832"/>
    </source>
</evidence>
<feature type="transmembrane region" description="Helical" evidence="4">
    <location>
        <begin position="12"/>
        <end position="32"/>
    </location>
</feature>
<evidence type="ECO:0000256" key="2">
    <source>
        <dbReference type="ARBA" id="ARBA00023125"/>
    </source>
</evidence>
<evidence type="ECO:0000256" key="3">
    <source>
        <dbReference type="ARBA" id="ARBA00023163"/>
    </source>
</evidence>
<evidence type="ECO:0000259" key="5">
    <source>
        <dbReference type="PROSITE" id="PS50043"/>
    </source>
</evidence>
<dbReference type="Pfam" id="PF00196">
    <property type="entry name" value="GerE"/>
    <property type="match status" value="1"/>
</dbReference>
<gene>
    <name evidence="6" type="ORF">SAMN04487968_10239</name>
</gene>
<dbReference type="PANTHER" id="PTHR44688:SF16">
    <property type="entry name" value="DNA-BINDING TRANSCRIPTIONAL ACTIVATOR DEVR_DOSR"/>
    <property type="match status" value="1"/>
</dbReference>
<dbReference type="Gene3D" id="1.10.10.10">
    <property type="entry name" value="Winged helix-like DNA-binding domain superfamily/Winged helix DNA-binding domain"/>
    <property type="match status" value="1"/>
</dbReference>
<dbReference type="InterPro" id="IPR000792">
    <property type="entry name" value="Tscrpt_reg_LuxR_C"/>
</dbReference>
<dbReference type="STRING" id="574651.SAMN04487968_10239"/>
<keyword evidence="4" id="KW-0472">Membrane</keyword>
<dbReference type="SUPFAM" id="SSF46894">
    <property type="entry name" value="C-terminal effector domain of the bipartite response regulators"/>
    <property type="match status" value="1"/>
</dbReference>
<keyword evidence="3" id="KW-0804">Transcription</keyword>
<organism evidence="6 7">
    <name type="scientific">Nocardioides terrae</name>
    <dbReference type="NCBI Taxonomy" id="574651"/>
    <lineage>
        <taxon>Bacteria</taxon>
        <taxon>Bacillati</taxon>
        <taxon>Actinomycetota</taxon>
        <taxon>Actinomycetes</taxon>
        <taxon>Propionibacteriales</taxon>
        <taxon>Nocardioidaceae</taxon>
        <taxon>Nocardioides</taxon>
    </lineage>
</organism>
<dbReference type="CDD" id="cd06170">
    <property type="entry name" value="LuxR_C_like"/>
    <property type="match status" value="1"/>
</dbReference>
<dbReference type="PRINTS" id="PR00038">
    <property type="entry name" value="HTHLUXR"/>
</dbReference>
<dbReference type="EMBL" id="FOLB01000002">
    <property type="protein sequence ID" value="SFB85353.1"/>
    <property type="molecule type" value="Genomic_DNA"/>
</dbReference>
<feature type="domain" description="HTH luxR-type" evidence="5">
    <location>
        <begin position="265"/>
        <end position="330"/>
    </location>
</feature>
<dbReference type="InterPro" id="IPR036388">
    <property type="entry name" value="WH-like_DNA-bd_sf"/>
</dbReference>
<feature type="transmembrane region" description="Helical" evidence="4">
    <location>
        <begin position="178"/>
        <end position="197"/>
    </location>
</feature>
<keyword evidence="7" id="KW-1185">Reference proteome</keyword>
<protein>
    <submittedName>
        <fullName evidence="6">Regulatory protein, luxR family</fullName>
    </submittedName>
</protein>
<evidence type="ECO:0000313" key="6">
    <source>
        <dbReference type="EMBL" id="SFB85353.1"/>
    </source>
</evidence>
<dbReference type="GO" id="GO:0006355">
    <property type="term" value="P:regulation of DNA-templated transcription"/>
    <property type="evidence" value="ECO:0007669"/>
    <property type="project" value="InterPro"/>
</dbReference>
<dbReference type="AlphaFoldDB" id="A0A1I1EKC0"/>
<reference evidence="6 7" key="1">
    <citation type="submission" date="2016-10" db="EMBL/GenBank/DDBJ databases">
        <authorList>
            <person name="de Groot N.N."/>
        </authorList>
    </citation>
    <scope>NUCLEOTIDE SEQUENCE [LARGE SCALE GENOMIC DNA]</scope>
    <source>
        <strain evidence="6 7">CGMCC 1.7056</strain>
    </source>
</reference>
<dbReference type="PROSITE" id="PS50043">
    <property type="entry name" value="HTH_LUXR_2"/>
    <property type="match status" value="1"/>
</dbReference>
<name>A0A1I1EKC0_9ACTN</name>
<evidence type="ECO:0000256" key="4">
    <source>
        <dbReference type="SAM" id="Phobius"/>
    </source>
</evidence>
<dbReference type="RefSeq" id="WP_245750105.1">
    <property type="nucleotide sequence ID" value="NZ_FOLB01000002.1"/>
</dbReference>
<feature type="transmembrane region" description="Helical" evidence="4">
    <location>
        <begin position="95"/>
        <end position="117"/>
    </location>
</feature>